<dbReference type="AlphaFoldDB" id="A0A3Q9IM52"/>
<dbReference type="NCBIfam" id="TIGR02985">
    <property type="entry name" value="Sig70_bacteroi1"/>
    <property type="match status" value="1"/>
</dbReference>
<comment type="similarity">
    <text evidence="1">Belongs to the sigma-70 factor family. ECF subfamily.</text>
</comment>
<name>A0A3Q9IM52_9BACT</name>
<proteinExistence type="inferred from homology"/>
<dbReference type="InterPro" id="IPR013249">
    <property type="entry name" value="RNA_pol_sigma70_r4_t2"/>
</dbReference>
<dbReference type="Gene3D" id="1.10.10.10">
    <property type="entry name" value="Winged helix-like DNA-binding domain superfamily/Winged helix DNA-binding domain"/>
    <property type="match status" value="1"/>
</dbReference>
<evidence type="ECO:0000313" key="7">
    <source>
        <dbReference type="EMBL" id="AZS28318.1"/>
    </source>
</evidence>
<dbReference type="InterPro" id="IPR013324">
    <property type="entry name" value="RNA_pol_sigma_r3/r4-like"/>
</dbReference>
<evidence type="ECO:0000313" key="8">
    <source>
        <dbReference type="Proteomes" id="UP000270673"/>
    </source>
</evidence>
<evidence type="ECO:0000259" key="6">
    <source>
        <dbReference type="Pfam" id="PF08281"/>
    </source>
</evidence>
<protein>
    <submittedName>
        <fullName evidence="7">RNA polymerase sigma-70 factor</fullName>
    </submittedName>
</protein>
<sequence length="185" mass="22219">MMESMGILVKRVSKGDRKAYAALFHEFYTPLLLYSKKFTKNREVSEDIVQDFFCRLWEDRKRLVNDKSFHAYMYSAVRNRSLNYLRDTHSVSIEGFEKQSDEDFLREMMEEEVYRELYAAIQKLPERCRRIFLLKLDGEENQKIADMLQISEETVRSQLRRGKELLQNNVVSFYVLGVICYWCDF</sequence>
<evidence type="ECO:0000256" key="1">
    <source>
        <dbReference type="ARBA" id="ARBA00010641"/>
    </source>
</evidence>
<dbReference type="NCBIfam" id="TIGR02937">
    <property type="entry name" value="sigma70-ECF"/>
    <property type="match status" value="1"/>
</dbReference>
<dbReference type="Proteomes" id="UP000270673">
    <property type="component" value="Chromosome"/>
</dbReference>
<dbReference type="Pfam" id="PF08281">
    <property type="entry name" value="Sigma70_r4_2"/>
    <property type="match status" value="1"/>
</dbReference>
<dbReference type="GO" id="GO:0006352">
    <property type="term" value="P:DNA-templated transcription initiation"/>
    <property type="evidence" value="ECO:0007669"/>
    <property type="project" value="InterPro"/>
</dbReference>
<keyword evidence="8" id="KW-1185">Reference proteome</keyword>
<dbReference type="SUPFAM" id="SSF88946">
    <property type="entry name" value="Sigma2 domain of RNA polymerase sigma factors"/>
    <property type="match status" value="1"/>
</dbReference>
<dbReference type="InterPro" id="IPR039425">
    <property type="entry name" value="RNA_pol_sigma-70-like"/>
</dbReference>
<keyword evidence="3" id="KW-0731">Sigma factor</keyword>
<dbReference type="PANTHER" id="PTHR43133:SF46">
    <property type="entry name" value="RNA POLYMERASE SIGMA-70 FACTOR ECF SUBFAMILY"/>
    <property type="match status" value="1"/>
</dbReference>
<dbReference type="KEGG" id="buy:D8S85_01280"/>
<dbReference type="OrthoDB" id="9782991at2"/>
<feature type="domain" description="RNA polymerase sigma factor 70 region 4 type 2" evidence="6">
    <location>
        <begin position="115"/>
        <end position="166"/>
    </location>
</feature>
<dbReference type="InterPro" id="IPR036388">
    <property type="entry name" value="WH-like_DNA-bd_sf"/>
</dbReference>
<dbReference type="PANTHER" id="PTHR43133">
    <property type="entry name" value="RNA POLYMERASE ECF-TYPE SIGMA FACTO"/>
    <property type="match status" value="1"/>
</dbReference>
<dbReference type="InterPro" id="IPR007627">
    <property type="entry name" value="RNA_pol_sigma70_r2"/>
</dbReference>
<organism evidence="7 8">
    <name type="scientific">Butyricimonas faecalis</name>
    <dbReference type="NCBI Taxonomy" id="2093856"/>
    <lineage>
        <taxon>Bacteria</taxon>
        <taxon>Pseudomonadati</taxon>
        <taxon>Bacteroidota</taxon>
        <taxon>Bacteroidia</taxon>
        <taxon>Bacteroidales</taxon>
        <taxon>Odoribacteraceae</taxon>
        <taxon>Butyricimonas</taxon>
    </lineage>
</organism>
<evidence type="ECO:0000256" key="3">
    <source>
        <dbReference type="ARBA" id="ARBA00023082"/>
    </source>
</evidence>
<dbReference type="InterPro" id="IPR014284">
    <property type="entry name" value="RNA_pol_sigma-70_dom"/>
</dbReference>
<dbReference type="InterPro" id="IPR014327">
    <property type="entry name" value="RNA_pol_sigma70_bacteroid"/>
</dbReference>
<keyword evidence="2" id="KW-0805">Transcription regulation</keyword>
<evidence type="ECO:0000259" key="5">
    <source>
        <dbReference type="Pfam" id="PF04542"/>
    </source>
</evidence>
<keyword evidence="4" id="KW-0804">Transcription</keyword>
<dbReference type="Gene3D" id="1.10.1740.10">
    <property type="match status" value="1"/>
</dbReference>
<dbReference type="GO" id="GO:0003677">
    <property type="term" value="F:DNA binding"/>
    <property type="evidence" value="ECO:0007669"/>
    <property type="project" value="InterPro"/>
</dbReference>
<dbReference type="Pfam" id="PF04542">
    <property type="entry name" value="Sigma70_r2"/>
    <property type="match status" value="1"/>
</dbReference>
<accession>A0A3Q9IM52</accession>
<dbReference type="EMBL" id="CP032819">
    <property type="protein sequence ID" value="AZS28318.1"/>
    <property type="molecule type" value="Genomic_DNA"/>
</dbReference>
<evidence type="ECO:0000256" key="2">
    <source>
        <dbReference type="ARBA" id="ARBA00023015"/>
    </source>
</evidence>
<gene>
    <name evidence="7" type="ORF">D8S85_01280</name>
</gene>
<feature type="domain" description="RNA polymerase sigma-70 region 2" evidence="5">
    <location>
        <begin position="24"/>
        <end position="88"/>
    </location>
</feature>
<dbReference type="GO" id="GO:0016987">
    <property type="term" value="F:sigma factor activity"/>
    <property type="evidence" value="ECO:0007669"/>
    <property type="project" value="UniProtKB-KW"/>
</dbReference>
<dbReference type="SUPFAM" id="SSF88659">
    <property type="entry name" value="Sigma3 and sigma4 domains of RNA polymerase sigma factors"/>
    <property type="match status" value="1"/>
</dbReference>
<evidence type="ECO:0000256" key="4">
    <source>
        <dbReference type="ARBA" id="ARBA00023163"/>
    </source>
</evidence>
<reference evidence="7 8" key="1">
    <citation type="submission" date="2018-10" db="EMBL/GenBank/DDBJ databases">
        <title>Butyricimonas faecalis sp. nov., isolated from human faeces and emended description of the genus Butyricimonas.</title>
        <authorList>
            <person name="Le Roy T."/>
            <person name="Van der Smissen P."/>
            <person name="Paquot A."/>
            <person name="Delzenne N."/>
            <person name="Muccioli G."/>
            <person name="Collet J.-F."/>
            <person name="Cani P.D."/>
        </authorList>
    </citation>
    <scope>NUCLEOTIDE SEQUENCE [LARGE SCALE GENOMIC DNA]</scope>
    <source>
        <strain evidence="7 8">H184</strain>
    </source>
</reference>
<dbReference type="InterPro" id="IPR013325">
    <property type="entry name" value="RNA_pol_sigma_r2"/>
</dbReference>